<gene>
    <name evidence="3" type="primary">rnhA</name>
    <name evidence="3" type="ORF">LuPra_05898</name>
</gene>
<sequence length="183" mass="19719">MITAYTDGGARGNPGPAGYGVHILDGDDNTLAELVGPLGHATNNVAEYSGLIAALQWAVDHGHRRVRVRMDSELVIKQMRGEYKVKHATMQELHADAKRLIAKLERVTFEHVRREQNKVADGLSNQAMDIVEGKPPAEAPAAAAPAEPALLAPRAISIPRPPKPEQAGKGGRPSAPRFDFDLE</sequence>
<dbReference type="PANTHER" id="PTHR46387">
    <property type="entry name" value="POLYNUCLEOTIDYL TRANSFERASE, RIBONUCLEASE H-LIKE SUPERFAMILY PROTEIN"/>
    <property type="match status" value="1"/>
</dbReference>
<dbReference type="Proteomes" id="UP000076079">
    <property type="component" value="Chromosome"/>
</dbReference>
<dbReference type="FunFam" id="3.30.420.10:FF:000076">
    <property type="entry name" value="RBR-type E3 ubiquitin transferase"/>
    <property type="match status" value="1"/>
</dbReference>
<evidence type="ECO:0000259" key="2">
    <source>
        <dbReference type="PROSITE" id="PS50879"/>
    </source>
</evidence>
<dbReference type="OrthoDB" id="7845843at2"/>
<dbReference type="InterPro" id="IPR036397">
    <property type="entry name" value="RNaseH_sf"/>
</dbReference>
<dbReference type="CDD" id="cd09279">
    <property type="entry name" value="RNase_HI_like"/>
    <property type="match status" value="1"/>
</dbReference>
<feature type="domain" description="RNase H type-1" evidence="2">
    <location>
        <begin position="1"/>
        <end position="137"/>
    </location>
</feature>
<dbReference type="AlphaFoldDB" id="A0A143PV35"/>
<dbReference type="KEGG" id="abac:LuPra_05898"/>
<dbReference type="PROSITE" id="PS50879">
    <property type="entry name" value="RNASE_H_1"/>
    <property type="match status" value="1"/>
</dbReference>
<reference evidence="4" key="2">
    <citation type="submission" date="2016-04" db="EMBL/GenBank/DDBJ databases">
        <title>First Complete Genome Sequence of a Subdivision 6 Acidobacterium.</title>
        <authorList>
            <person name="Huang S."/>
            <person name="Vieira S."/>
            <person name="Bunk B."/>
            <person name="Riedel T."/>
            <person name="Sproeer C."/>
            <person name="Overmann J."/>
        </authorList>
    </citation>
    <scope>NUCLEOTIDE SEQUENCE [LARGE SCALE GENOMIC DNA]</scope>
    <source>
        <strain evidence="4">DSM 100886 HEG_-6_39</strain>
    </source>
</reference>
<dbReference type="GO" id="GO:0004523">
    <property type="term" value="F:RNA-DNA hybrid ribonuclease activity"/>
    <property type="evidence" value="ECO:0007669"/>
    <property type="project" value="InterPro"/>
</dbReference>
<dbReference type="Pfam" id="PF13456">
    <property type="entry name" value="RVT_3"/>
    <property type="match status" value="1"/>
</dbReference>
<dbReference type="InterPro" id="IPR002156">
    <property type="entry name" value="RNaseH_domain"/>
</dbReference>
<dbReference type="PATRIC" id="fig|1813736.3.peg.6199"/>
<dbReference type="PANTHER" id="PTHR46387:SF2">
    <property type="entry name" value="RIBONUCLEASE HI"/>
    <property type="match status" value="1"/>
</dbReference>
<dbReference type="EMBL" id="CP015136">
    <property type="protein sequence ID" value="AMY12617.1"/>
    <property type="molecule type" value="Genomic_DNA"/>
</dbReference>
<name>A0A143PV35_LUTPR</name>
<reference evidence="3 4" key="1">
    <citation type="journal article" date="2016" name="Genome Announc.">
        <title>First Complete Genome Sequence of a Subdivision 6 Acidobacterium Strain.</title>
        <authorList>
            <person name="Huang S."/>
            <person name="Vieira S."/>
            <person name="Bunk B."/>
            <person name="Riedel T."/>
            <person name="Sproer C."/>
            <person name="Overmann J."/>
        </authorList>
    </citation>
    <scope>NUCLEOTIDE SEQUENCE [LARGE SCALE GENOMIC DNA]</scope>
    <source>
        <strain evidence="4">DSM 100886 HEG_-6_39</strain>
    </source>
</reference>
<dbReference type="SUPFAM" id="SSF53098">
    <property type="entry name" value="Ribonuclease H-like"/>
    <property type="match status" value="1"/>
</dbReference>
<evidence type="ECO:0000313" key="4">
    <source>
        <dbReference type="Proteomes" id="UP000076079"/>
    </source>
</evidence>
<dbReference type="RefSeq" id="WP_157899840.1">
    <property type="nucleotide sequence ID" value="NZ_CP015136.1"/>
</dbReference>
<organism evidence="3 4">
    <name type="scientific">Luteitalea pratensis</name>
    <dbReference type="NCBI Taxonomy" id="1855912"/>
    <lineage>
        <taxon>Bacteria</taxon>
        <taxon>Pseudomonadati</taxon>
        <taxon>Acidobacteriota</taxon>
        <taxon>Vicinamibacteria</taxon>
        <taxon>Vicinamibacterales</taxon>
        <taxon>Vicinamibacteraceae</taxon>
        <taxon>Luteitalea</taxon>
    </lineage>
</organism>
<feature type="compositionally biased region" description="Low complexity" evidence="1">
    <location>
        <begin position="139"/>
        <end position="153"/>
    </location>
</feature>
<proteinExistence type="predicted"/>
<evidence type="ECO:0000256" key="1">
    <source>
        <dbReference type="SAM" id="MobiDB-lite"/>
    </source>
</evidence>
<keyword evidence="4" id="KW-1185">Reference proteome</keyword>
<dbReference type="GO" id="GO:0003676">
    <property type="term" value="F:nucleic acid binding"/>
    <property type="evidence" value="ECO:0007669"/>
    <property type="project" value="InterPro"/>
</dbReference>
<feature type="region of interest" description="Disordered" evidence="1">
    <location>
        <begin position="135"/>
        <end position="183"/>
    </location>
</feature>
<evidence type="ECO:0000313" key="3">
    <source>
        <dbReference type="EMBL" id="AMY12617.1"/>
    </source>
</evidence>
<dbReference type="Gene3D" id="3.30.420.10">
    <property type="entry name" value="Ribonuclease H-like superfamily/Ribonuclease H"/>
    <property type="match status" value="1"/>
</dbReference>
<dbReference type="STRING" id="1855912.LuPra_05898"/>
<protein>
    <submittedName>
        <fullName evidence="3">14.7 kDa ribonuclease H-like protein</fullName>
    </submittedName>
</protein>
<accession>A0A143PV35</accession>
<dbReference type="InterPro" id="IPR012337">
    <property type="entry name" value="RNaseH-like_sf"/>
</dbReference>